<dbReference type="OrthoDB" id="191139at2759"/>
<comment type="similarity">
    <text evidence="1">Belongs to the short-chain dehydrogenases/reductases (SDR) family.</text>
</comment>
<dbReference type="InterPro" id="IPR036291">
    <property type="entry name" value="NAD(P)-bd_dom_sf"/>
</dbReference>
<dbReference type="SUPFAM" id="SSF51735">
    <property type="entry name" value="NAD(P)-binding Rossmann-fold domains"/>
    <property type="match status" value="1"/>
</dbReference>
<name>A0A8H6SS83_9AGAR</name>
<evidence type="ECO:0000313" key="3">
    <source>
        <dbReference type="EMBL" id="KAF7304110.1"/>
    </source>
</evidence>
<keyword evidence="4" id="KW-1185">Reference proteome</keyword>
<dbReference type="Pfam" id="PF00106">
    <property type="entry name" value="adh_short"/>
    <property type="match status" value="1"/>
</dbReference>
<comment type="caution">
    <text evidence="3">The sequence shown here is derived from an EMBL/GenBank/DDBJ whole genome shotgun (WGS) entry which is preliminary data.</text>
</comment>
<dbReference type="InterPro" id="IPR002347">
    <property type="entry name" value="SDR_fam"/>
</dbReference>
<evidence type="ECO:0000313" key="4">
    <source>
        <dbReference type="Proteomes" id="UP000636479"/>
    </source>
</evidence>
<keyword evidence="2" id="KW-0560">Oxidoreductase</keyword>
<dbReference type="GO" id="GO:0016491">
    <property type="term" value="F:oxidoreductase activity"/>
    <property type="evidence" value="ECO:0007669"/>
    <property type="project" value="UniProtKB-KW"/>
</dbReference>
<dbReference type="Gene3D" id="3.40.50.720">
    <property type="entry name" value="NAD(P)-binding Rossmann-like Domain"/>
    <property type="match status" value="1"/>
</dbReference>
<accession>A0A8H6SS83</accession>
<dbReference type="RefSeq" id="XP_037221082.1">
    <property type="nucleotide sequence ID" value="XM_037363161.1"/>
</dbReference>
<dbReference type="EMBL" id="JACAZF010000005">
    <property type="protein sequence ID" value="KAF7304110.1"/>
    <property type="molecule type" value="Genomic_DNA"/>
</dbReference>
<sequence>MTTQLPTFTAASTADEVAEALASELRGKNVLVTGTSVGGIGFETARAIAKYAALVVITGYNTERLRLSKEAIEKEFPATQVRTLQLDLSSLGAVRKAAAEVNAYAEPLHVLINNAAATETVHGLTSDNLEIQMAAGHIAPFLFTKLHAAGEGVPLDKEEFARGQGGPDPDPAVRMFARYGAVKSANVLTAREMARRGGRNVKAYSLHPGAIVTNAFSKGFKAALEQFGIIDSEGKPGNVFSFKSLPQGAATTVVAAFDPRIADHSGAYLEDGVLAEQNVAAHSADMQRAGKLWALTEDVIGEKFEL</sequence>
<dbReference type="PRINTS" id="PR00081">
    <property type="entry name" value="GDHRDH"/>
</dbReference>
<dbReference type="GeneID" id="59345677"/>
<proteinExistence type="inferred from homology"/>
<organism evidence="3 4">
    <name type="scientific">Mycena indigotica</name>
    <dbReference type="NCBI Taxonomy" id="2126181"/>
    <lineage>
        <taxon>Eukaryota</taxon>
        <taxon>Fungi</taxon>
        <taxon>Dikarya</taxon>
        <taxon>Basidiomycota</taxon>
        <taxon>Agaricomycotina</taxon>
        <taxon>Agaricomycetes</taxon>
        <taxon>Agaricomycetidae</taxon>
        <taxon>Agaricales</taxon>
        <taxon>Marasmiineae</taxon>
        <taxon>Mycenaceae</taxon>
        <taxon>Mycena</taxon>
    </lineage>
</organism>
<dbReference type="Proteomes" id="UP000636479">
    <property type="component" value="Unassembled WGS sequence"/>
</dbReference>
<dbReference type="PANTHER" id="PTHR24320">
    <property type="entry name" value="RETINOL DEHYDROGENASE"/>
    <property type="match status" value="1"/>
</dbReference>
<protein>
    <submittedName>
        <fullName evidence="3">Short-chain dehydrogenase/reductase family protein</fullName>
    </submittedName>
</protein>
<dbReference type="PANTHER" id="PTHR24320:SF283">
    <property type="entry name" value="RETINOL DEHYDROGENASE 11"/>
    <property type="match status" value="1"/>
</dbReference>
<evidence type="ECO:0000256" key="2">
    <source>
        <dbReference type="ARBA" id="ARBA00023002"/>
    </source>
</evidence>
<evidence type="ECO:0000256" key="1">
    <source>
        <dbReference type="ARBA" id="ARBA00006484"/>
    </source>
</evidence>
<dbReference type="AlphaFoldDB" id="A0A8H6SS83"/>
<gene>
    <name evidence="3" type="ORF">MIND_00642600</name>
</gene>
<reference evidence="3" key="1">
    <citation type="submission" date="2020-05" db="EMBL/GenBank/DDBJ databases">
        <title>Mycena genomes resolve the evolution of fungal bioluminescence.</title>
        <authorList>
            <person name="Tsai I.J."/>
        </authorList>
    </citation>
    <scope>NUCLEOTIDE SEQUENCE</scope>
    <source>
        <strain evidence="3">171206Taipei</strain>
    </source>
</reference>